<name>A0A1A7BF12_9SPHN</name>
<feature type="transmembrane region" description="Helical" evidence="1">
    <location>
        <begin position="6"/>
        <end position="27"/>
    </location>
</feature>
<sequence>METPPLVLQTAGSLVAILALAGLAWWLKLGGAPLLDSDEAVRRAAHEAEDGFAPMAIARDTGGLSALALDDAGRIMVIKRHGNRFAGRVLGPNSRAMCEGSSLVVDCGEARFGAVVLSLPDAQAWADAINRLNGCGHA</sequence>
<comment type="caution">
    <text evidence="2">The sequence shown here is derived from an EMBL/GenBank/DDBJ whole genome shotgun (WGS) entry which is preliminary data.</text>
</comment>
<dbReference type="Proteomes" id="UP000092484">
    <property type="component" value="Unassembled WGS sequence"/>
</dbReference>
<dbReference type="PATRIC" id="fig|1300349.4.peg.2857"/>
<reference evidence="2 3" key="1">
    <citation type="submission" date="2016-06" db="EMBL/GenBank/DDBJ databases">
        <title>Genome sequence of Porphyrobacter dokdonensis DSW-74.</title>
        <authorList>
            <person name="Kim J.F."/>
            <person name="Song J.Y."/>
        </authorList>
    </citation>
    <scope>NUCLEOTIDE SEQUENCE [LARGE SCALE GENOMIC DNA]</scope>
    <source>
        <strain evidence="2 3">DSW-74</strain>
    </source>
</reference>
<organism evidence="2 3">
    <name type="scientific">Erythrobacter dokdonensis DSW-74</name>
    <dbReference type="NCBI Taxonomy" id="1300349"/>
    <lineage>
        <taxon>Bacteria</taxon>
        <taxon>Pseudomonadati</taxon>
        <taxon>Pseudomonadota</taxon>
        <taxon>Alphaproteobacteria</taxon>
        <taxon>Sphingomonadales</taxon>
        <taxon>Erythrobacteraceae</taxon>
        <taxon>Erythrobacter/Porphyrobacter group</taxon>
        <taxon>Erythrobacter</taxon>
    </lineage>
</organism>
<evidence type="ECO:0000313" key="3">
    <source>
        <dbReference type="Proteomes" id="UP000092484"/>
    </source>
</evidence>
<dbReference type="STRING" id="1300349.I603_2866"/>
<evidence type="ECO:0000256" key="1">
    <source>
        <dbReference type="SAM" id="Phobius"/>
    </source>
</evidence>
<keyword evidence="1" id="KW-1133">Transmembrane helix</keyword>
<proteinExistence type="predicted"/>
<accession>A0A1A7BF12</accession>
<keyword evidence="1" id="KW-0472">Membrane</keyword>
<dbReference type="AlphaFoldDB" id="A0A1A7BF12"/>
<keyword evidence="3" id="KW-1185">Reference proteome</keyword>
<evidence type="ECO:0000313" key="2">
    <source>
        <dbReference type="EMBL" id="OBV09815.1"/>
    </source>
</evidence>
<protein>
    <submittedName>
        <fullName evidence="2">Uncharacterized protein</fullName>
    </submittedName>
</protein>
<dbReference type="RefSeq" id="WP_068865894.1">
    <property type="nucleotide sequence ID" value="NZ_LZYB01000010.1"/>
</dbReference>
<keyword evidence="1" id="KW-0812">Transmembrane</keyword>
<dbReference type="EMBL" id="LZYB01000010">
    <property type="protein sequence ID" value="OBV09815.1"/>
    <property type="molecule type" value="Genomic_DNA"/>
</dbReference>
<gene>
    <name evidence="2" type="ORF">I603_2866</name>
</gene>